<gene>
    <name evidence="6" type="primary">acsA</name>
    <name evidence="11" type="ORF">SAMN05660706_11811</name>
</gene>
<feature type="binding site" evidence="6">
    <location>
        <position position="538"/>
    </location>
    <ligand>
        <name>ATP</name>
        <dbReference type="ChEBI" id="CHEBI:30616"/>
    </ligand>
</feature>
<dbReference type="InterPro" id="IPR000873">
    <property type="entry name" value="AMP-dep_synth/lig_dom"/>
</dbReference>
<dbReference type="PANTHER" id="PTHR24095:SF14">
    <property type="entry name" value="ACETYL-COENZYME A SYNTHETASE 1"/>
    <property type="match status" value="1"/>
</dbReference>
<dbReference type="EC" id="6.2.1.1" evidence="6"/>
<feature type="binding site" evidence="6">
    <location>
        <begin position="205"/>
        <end position="208"/>
    </location>
    <ligand>
        <name>CoA</name>
        <dbReference type="ChEBI" id="CHEBI:57287"/>
    </ligand>
</feature>
<evidence type="ECO:0000256" key="3">
    <source>
        <dbReference type="ARBA" id="ARBA00022741"/>
    </source>
</evidence>
<evidence type="ECO:0000256" key="4">
    <source>
        <dbReference type="ARBA" id="ARBA00022840"/>
    </source>
</evidence>
<protein>
    <recommendedName>
        <fullName evidence="6">Acetyl-coenzyme A synthetase</fullName>
        <shortName evidence="6">AcCoA synthetase</shortName>
        <shortName evidence="6">Acs</shortName>
        <ecNumber evidence="6">6.2.1.1</ecNumber>
    </recommendedName>
    <alternativeName>
        <fullName evidence="6">Acetate--CoA ligase</fullName>
    </alternativeName>
    <alternativeName>
        <fullName evidence="6">Acyl-activating enzyme</fullName>
    </alternativeName>
</protein>
<evidence type="ECO:0000256" key="7">
    <source>
        <dbReference type="SAM" id="MobiDB-lite"/>
    </source>
</evidence>
<dbReference type="GO" id="GO:0016208">
    <property type="term" value="F:AMP binding"/>
    <property type="evidence" value="ECO:0007669"/>
    <property type="project" value="InterPro"/>
</dbReference>
<keyword evidence="2 6" id="KW-0436">Ligase</keyword>
<evidence type="ECO:0000259" key="10">
    <source>
        <dbReference type="Pfam" id="PF16177"/>
    </source>
</evidence>
<feature type="compositionally biased region" description="Basic and acidic residues" evidence="7">
    <location>
        <begin position="17"/>
        <end position="37"/>
    </location>
</feature>
<feature type="domain" description="Acetyl-coenzyme A synthetase N-terminal" evidence="10">
    <location>
        <begin position="38"/>
        <end position="94"/>
    </location>
</feature>
<feature type="binding site" evidence="6">
    <location>
        <position position="323"/>
    </location>
    <ligand>
        <name>CoA</name>
        <dbReference type="ChEBI" id="CHEBI:57287"/>
    </ligand>
</feature>
<dbReference type="PROSITE" id="PS00455">
    <property type="entry name" value="AMP_BINDING"/>
    <property type="match status" value="1"/>
</dbReference>
<dbReference type="FunFam" id="3.30.300.30:FF:000004">
    <property type="entry name" value="Acetyl-coenzyme A synthetase"/>
    <property type="match status" value="1"/>
</dbReference>
<proteinExistence type="inferred from homology"/>
<reference evidence="12" key="1">
    <citation type="submission" date="2016-10" db="EMBL/GenBank/DDBJ databases">
        <authorList>
            <person name="Varghese N."/>
            <person name="Submissions S."/>
        </authorList>
    </citation>
    <scope>NUCLEOTIDE SEQUENCE [LARGE SCALE GENOMIC DNA]</scope>
    <source>
        <strain evidence="12">DSM 3669</strain>
    </source>
</reference>
<feature type="binding site" evidence="6">
    <location>
        <begin position="399"/>
        <end position="401"/>
    </location>
    <ligand>
        <name>ATP</name>
        <dbReference type="ChEBI" id="CHEBI:30616"/>
    </ligand>
</feature>
<keyword evidence="6" id="KW-0460">Magnesium</keyword>
<feature type="binding site" evidence="6">
    <location>
        <position position="554"/>
    </location>
    <ligand>
        <name>Mg(2+)</name>
        <dbReference type="ChEBI" id="CHEBI:18420"/>
    </ligand>
</feature>
<dbReference type="Gene3D" id="3.30.300.30">
    <property type="match status" value="1"/>
</dbReference>
<keyword evidence="3 6" id="KW-0547">Nucleotide-binding</keyword>
<dbReference type="SUPFAM" id="SSF56801">
    <property type="entry name" value="Acetyl-CoA synthetase-like"/>
    <property type="match status" value="1"/>
</dbReference>
<dbReference type="EMBL" id="FOYM01000018">
    <property type="protein sequence ID" value="SFR09116.1"/>
    <property type="molecule type" value="Genomic_DNA"/>
</dbReference>
<evidence type="ECO:0000259" key="9">
    <source>
        <dbReference type="Pfam" id="PF13193"/>
    </source>
</evidence>
<dbReference type="RefSeq" id="WP_092484191.1">
    <property type="nucleotide sequence ID" value="NZ_FOYM01000018.1"/>
</dbReference>
<dbReference type="NCBIfam" id="TIGR02188">
    <property type="entry name" value="Ac_CoA_lig_AcsA"/>
    <property type="match status" value="1"/>
</dbReference>
<dbReference type="InterPro" id="IPR025110">
    <property type="entry name" value="AMP-bd_C"/>
</dbReference>
<dbReference type="Pfam" id="PF13193">
    <property type="entry name" value="AMP-binding_C"/>
    <property type="match status" value="1"/>
</dbReference>
<dbReference type="PANTHER" id="PTHR24095">
    <property type="entry name" value="ACETYL-COENZYME A SYNTHETASE"/>
    <property type="match status" value="1"/>
</dbReference>
<organism evidence="11 12">
    <name type="scientific">Desulfoscipio geothermicus DSM 3669</name>
    <dbReference type="NCBI Taxonomy" id="1121426"/>
    <lineage>
        <taxon>Bacteria</taxon>
        <taxon>Bacillati</taxon>
        <taxon>Bacillota</taxon>
        <taxon>Clostridia</taxon>
        <taxon>Eubacteriales</taxon>
        <taxon>Desulfallaceae</taxon>
        <taxon>Desulfoscipio</taxon>
    </lineage>
</organism>
<dbReference type="GO" id="GO:0046872">
    <property type="term" value="F:metal ion binding"/>
    <property type="evidence" value="ECO:0007669"/>
    <property type="project" value="UniProtKB-KW"/>
</dbReference>
<keyword evidence="5 6" id="KW-0007">Acetylation</keyword>
<accession>A0A1I6DUL6</accession>
<comment type="cofactor">
    <cofactor evidence="6">
        <name>Mg(2+)</name>
        <dbReference type="ChEBI" id="CHEBI:18420"/>
    </cofactor>
</comment>
<evidence type="ECO:0000256" key="2">
    <source>
        <dbReference type="ARBA" id="ARBA00022598"/>
    </source>
</evidence>
<comment type="catalytic activity">
    <reaction evidence="6">
        <text>acetate + ATP + CoA = acetyl-CoA + AMP + diphosphate</text>
        <dbReference type="Rhea" id="RHEA:23176"/>
        <dbReference type="ChEBI" id="CHEBI:30089"/>
        <dbReference type="ChEBI" id="CHEBI:30616"/>
        <dbReference type="ChEBI" id="CHEBI:33019"/>
        <dbReference type="ChEBI" id="CHEBI:57287"/>
        <dbReference type="ChEBI" id="CHEBI:57288"/>
        <dbReference type="ChEBI" id="CHEBI:456215"/>
        <dbReference type="EC" id="6.2.1.1"/>
    </reaction>
</comment>
<feature type="domain" description="AMP-dependent synthetase/ligase" evidence="8">
    <location>
        <begin position="98"/>
        <end position="488"/>
    </location>
</feature>
<feature type="binding site" evidence="6">
    <location>
        <position position="347"/>
    </location>
    <ligand>
        <name>CoA</name>
        <dbReference type="ChEBI" id="CHEBI:57287"/>
    </ligand>
</feature>
<dbReference type="NCBIfam" id="NF001208">
    <property type="entry name" value="PRK00174.1"/>
    <property type="match status" value="1"/>
</dbReference>
<keyword evidence="6" id="KW-0479">Metal-binding</keyword>
<feature type="binding site" evidence="6">
    <location>
        <position position="527"/>
    </location>
    <ligand>
        <name>ATP</name>
        <dbReference type="ChEBI" id="CHEBI:30616"/>
    </ligand>
</feature>
<dbReference type="Gene3D" id="3.40.50.12780">
    <property type="entry name" value="N-terminal domain of ligase-like"/>
    <property type="match status" value="1"/>
</dbReference>
<evidence type="ECO:0000313" key="12">
    <source>
        <dbReference type="Proteomes" id="UP000199584"/>
    </source>
</evidence>
<dbReference type="InterPro" id="IPR020845">
    <property type="entry name" value="AMP-binding_CS"/>
</dbReference>
<comment type="PTM">
    <text evidence="6">Acetylated. Deacetylation by the SIR2-homolog deacetylase activates the enzyme.</text>
</comment>
<feature type="binding site" evidence="6">
    <location>
        <position position="549"/>
    </location>
    <ligand>
        <name>Mg(2+)</name>
        <dbReference type="ChEBI" id="CHEBI:18420"/>
    </ligand>
</feature>
<feature type="binding site" evidence="6">
    <location>
        <position position="596"/>
    </location>
    <ligand>
        <name>CoA</name>
        <dbReference type="ChEBI" id="CHEBI:57287"/>
    </ligand>
</feature>
<dbReference type="GO" id="GO:0005524">
    <property type="term" value="F:ATP binding"/>
    <property type="evidence" value="ECO:0007669"/>
    <property type="project" value="UniProtKB-KW"/>
</dbReference>
<feature type="binding site" evidence="6">
    <location>
        <position position="535"/>
    </location>
    <ligand>
        <name>CoA</name>
        <dbReference type="ChEBI" id="CHEBI:57287"/>
    </ligand>
</feature>
<evidence type="ECO:0000259" key="8">
    <source>
        <dbReference type="Pfam" id="PF00501"/>
    </source>
</evidence>
<dbReference type="Proteomes" id="UP000199584">
    <property type="component" value="Unassembled WGS sequence"/>
</dbReference>
<keyword evidence="4 6" id="KW-0067">ATP-binding</keyword>
<dbReference type="STRING" id="39060.SAMN05660706_11811"/>
<dbReference type="Pfam" id="PF00501">
    <property type="entry name" value="AMP-binding"/>
    <property type="match status" value="1"/>
</dbReference>
<dbReference type="FunFam" id="3.40.50.12780:FF:000001">
    <property type="entry name" value="Acetyl-coenzyme A synthetase"/>
    <property type="match status" value="1"/>
</dbReference>
<evidence type="ECO:0000313" key="11">
    <source>
        <dbReference type="EMBL" id="SFR09116.1"/>
    </source>
</evidence>
<dbReference type="GO" id="GO:0003987">
    <property type="term" value="F:acetate-CoA ligase activity"/>
    <property type="evidence" value="ECO:0007669"/>
    <property type="project" value="UniProtKB-UniRule"/>
</dbReference>
<dbReference type="InterPro" id="IPR032387">
    <property type="entry name" value="ACAS_N"/>
</dbReference>
<name>A0A1I6DUL6_9FIRM</name>
<keyword evidence="12" id="KW-1185">Reference proteome</keyword>
<dbReference type="Pfam" id="PF16177">
    <property type="entry name" value="ACAS_N"/>
    <property type="match status" value="1"/>
</dbReference>
<feature type="binding site" evidence="6">
    <location>
        <begin position="423"/>
        <end position="428"/>
    </location>
    <ligand>
        <name>ATP</name>
        <dbReference type="ChEBI" id="CHEBI:30616"/>
    </ligand>
</feature>
<evidence type="ECO:0000256" key="5">
    <source>
        <dbReference type="ARBA" id="ARBA00022990"/>
    </source>
</evidence>
<evidence type="ECO:0000256" key="6">
    <source>
        <dbReference type="HAMAP-Rule" id="MF_01123"/>
    </source>
</evidence>
<dbReference type="OrthoDB" id="9778383at2"/>
<feature type="region of interest" description="Disordered" evidence="7">
    <location>
        <begin position="1"/>
        <end position="37"/>
    </location>
</feature>
<comment type="similarity">
    <text evidence="1 6">Belongs to the ATP-dependent AMP-binding enzyme family.</text>
</comment>
<dbReference type="InterPro" id="IPR011904">
    <property type="entry name" value="Ac_CoA_lig"/>
</dbReference>
<dbReference type="InterPro" id="IPR042099">
    <property type="entry name" value="ANL_N_sf"/>
</dbReference>
<dbReference type="AlphaFoldDB" id="A0A1I6DUL6"/>
<dbReference type="CDD" id="cd05966">
    <property type="entry name" value="ACS"/>
    <property type="match status" value="1"/>
</dbReference>
<dbReference type="GO" id="GO:0005829">
    <property type="term" value="C:cytosol"/>
    <property type="evidence" value="ECO:0007669"/>
    <property type="project" value="TreeGrafter"/>
</dbReference>
<dbReference type="InterPro" id="IPR045851">
    <property type="entry name" value="AMP-bd_C_sf"/>
</dbReference>
<feature type="domain" description="AMP-binding enzyme C-terminal" evidence="9">
    <location>
        <begin position="543"/>
        <end position="621"/>
    </location>
</feature>
<comment type="function">
    <text evidence="6">Catalyzes the conversion of acetate into acetyl-CoA (AcCoA), an essential intermediate at the junction of anabolic and catabolic pathways. AcsA undergoes a two-step reaction. In the first half reaction, AcsA combines acetate with ATP to form acetyl-adenylate (AcAMP) intermediate. In the second half reaction, it can then transfer the acetyl group from AcAMP to the sulfhydryl group of CoA, forming the product AcCoA.</text>
</comment>
<dbReference type="HAMAP" id="MF_01123">
    <property type="entry name" value="Ac_CoA_synth"/>
    <property type="match status" value="1"/>
</dbReference>
<feature type="modified residue" description="N6-acetyllysine" evidence="6">
    <location>
        <position position="621"/>
    </location>
</feature>
<feature type="binding site" evidence="6">
    <location>
        <position position="551"/>
    </location>
    <ligand>
        <name>Mg(2+)</name>
        <dbReference type="ChEBI" id="CHEBI:18420"/>
    </ligand>
</feature>
<dbReference type="GO" id="GO:0019427">
    <property type="term" value="P:acetyl-CoA biosynthetic process from acetate"/>
    <property type="evidence" value="ECO:0007669"/>
    <property type="project" value="UniProtKB-UniRule"/>
</dbReference>
<sequence>MVAEKSGSVQHLMAENRVFEPPKDFSEKARVKSREQRDELYRKSVEEPEAFWAEMAEENIEWFKKWDSVEEYSFTDDIYIRYFNGAQLNVSYNCLDRHLKTWRKNKAALIWQGEPLEESKTYTYAQLHREVSKFANVLKGLGVKRGDRVTIYLPMIPELAIAMLACTRIGAIHSIVFGGFSPDALRDRILDAKAETLITCNYGYRAGKVLKSKDNADKALEGCPNIKNCVVVKRIDQDCNMVAGRDLWWHDLMAGASQECEPERMESEDPLFILYTSGSTGKPKGVMHTTGGYLTYVTTTFKYIFDYRDEDIYWCTADIGWVTGHSYIVYGPLSAGATSLMFEGVPNYPQPDRFWEVVEKYGVNIFYTAPTAIRAMMRDGEKWPNGRNLESLRLLGTVGEPINPEAWMWYHRVIGKESCPIVDTWWQTETGGILITPLPGAIPTKPGSATLPFFGVNPKVIRQDGSESDPNEGGYLVMTKPWPGIMRGVFGDPERFKNTYFVQYPGYYFTGDGARRDEDGYFWLMGRVDDVINVSGHRLGTAEVESVLVAHPKVAEAAVVGYPHDIKGEGIYAYVTLKEGFEDTDDLKKELVMHVRKEIGPIATPDKIHFSVGLPKTRSGKIMRRILRKVAAGEIESLGDTSTLADPTVVDNLIKGRPQV</sequence>
<evidence type="ECO:0000256" key="1">
    <source>
        <dbReference type="ARBA" id="ARBA00006432"/>
    </source>
</evidence>
<feature type="binding site" evidence="6">
    <location>
        <position position="512"/>
    </location>
    <ligand>
        <name>ATP</name>
        <dbReference type="ChEBI" id="CHEBI:30616"/>
    </ligand>
</feature>